<dbReference type="EMBL" id="ML976986">
    <property type="protein sequence ID" value="KAF1958777.1"/>
    <property type="molecule type" value="Genomic_DNA"/>
</dbReference>
<dbReference type="Pfam" id="PF05592">
    <property type="entry name" value="Bac_rhamnosid"/>
    <property type="match status" value="1"/>
</dbReference>
<dbReference type="Pfam" id="PF17389">
    <property type="entry name" value="Bac_rhamnosid6H"/>
    <property type="match status" value="1"/>
</dbReference>
<dbReference type="Gene3D" id="2.60.420.10">
    <property type="entry name" value="Maltose phosphorylase, domain 3"/>
    <property type="match status" value="1"/>
</dbReference>
<accession>A0A6A5UCE3</accession>
<feature type="domain" description="Alpha-L-rhamnosidase six-hairpin glycosidase" evidence="6">
    <location>
        <begin position="438"/>
        <end position="791"/>
    </location>
</feature>
<evidence type="ECO:0000256" key="1">
    <source>
        <dbReference type="ARBA" id="ARBA00001445"/>
    </source>
</evidence>
<dbReference type="InterPro" id="IPR013737">
    <property type="entry name" value="Bac_rhamnosid_N"/>
</dbReference>
<dbReference type="GO" id="GO:0005975">
    <property type="term" value="P:carbohydrate metabolic process"/>
    <property type="evidence" value="ECO:0007669"/>
    <property type="project" value="InterPro"/>
</dbReference>
<evidence type="ECO:0000256" key="3">
    <source>
        <dbReference type="ARBA" id="ARBA00022801"/>
    </source>
</evidence>
<evidence type="ECO:0000256" key="2">
    <source>
        <dbReference type="ARBA" id="ARBA00012652"/>
    </source>
</evidence>
<dbReference type="AlphaFoldDB" id="A0A6A5UCE3"/>
<dbReference type="Pfam" id="PF25788">
    <property type="entry name" value="Ig_Rha78A_N"/>
    <property type="match status" value="1"/>
</dbReference>
<dbReference type="Pfam" id="PF17390">
    <property type="entry name" value="Bac_rhamnosid_C"/>
    <property type="match status" value="1"/>
</dbReference>
<dbReference type="SUPFAM" id="SSF48208">
    <property type="entry name" value="Six-hairpin glycosidases"/>
    <property type="match status" value="1"/>
</dbReference>
<reference evidence="8" key="1">
    <citation type="journal article" date="2020" name="Stud. Mycol.">
        <title>101 Dothideomycetes genomes: a test case for predicting lifestyles and emergence of pathogens.</title>
        <authorList>
            <person name="Haridas S."/>
            <person name="Albert R."/>
            <person name="Binder M."/>
            <person name="Bloem J."/>
            <person name="Labutti K."/>
            <person name="Salamov A."/>
            <person name="Andreopoulos B."/>
            <person name="Baker S."/>
            <person name="Barry K."/>
            <person name="Bills G."/>
            <person name="Bluhm B."/>
            <person name="Cannon C."/>
            <person name="Castanera R."/>
            <person name="Culley D."/>
            <person name="Daum C."/>
            <person name="Ezra D."/>
            <person name="Gonzalez J."/>
            <person name="Henrissat B."/>
            <person name="Kuo A."/>
            <person name="Liang C."/>
            <person name="Lipzen A."/>
            <person name="Lutzoni F."/>
            <person name="Magnuson J."/>
            <person name="Mondo S."/>
            <person name="Nolan M."/>
            <person name="Ohm R."/>
            <person name="Pangilinan J."/>
            <person name="Park H.-J."/>
            <person name="Ramirez L."/>
            <person name="Alfaro M."/>
            <person name="Sun H."/>
            <person name="Tritt A."/>
            <person name="Yoshinaga Y."/>
            <person name="Zwiers L.-H."/>
            <person name="Turgeon B."/>
            <person name="Goodwin S."/>
            <person name="Spatafora J."/>
            <person name="Crous P."/>
            <person name="Grigoriev I."/>
        </authorList>
    </citation>
    <scope>NUCLEOTIDE SEQUENCE</scope>
    <source>
        <strain evidence="8">CBS 675.92</strain>
    </source>
</reference>
<dbReference type="EC" id="3.2.1.40" evidence="2"/>
<evidence type="ECO:0000259" key="7">
    <source>
        <dbReference type="Pfam" id="PF17390"/>
    </source>
</evidence>
<proteinExistence type="predicted"/>
<dbReference type="Gene3D" id="2.60.40.10">
    <property type="entry name" value="Immunoglobulins"/>
    <property type="match status" value="1"/>
</dbReference>
<dbReference type="InterPro" id="IPR008928">
    <property type="entry name" value="6-hairpin_glycosidase_sf"/>
</dbReference>
<dbReference type="InterPro" id="IPR012341">
    <property type="entry name" value="6hp_glycosidase-like_sf"/>
</dbReference>
<comment type="catalytic activity">
    <reaction evidence="1">
        <text>Hydrolysis of terminal non-reducing alpha-L-rhamnose residues in alpha-L-rhamnosides.</text>
        <dbReference type="EC" id="3.2.1.40"/>
    </reaction>
</comment>
<organism evidence="8 9">
    <name type="scientific">Byssothecium circinans</name>
    <dbReference type="NCBI Taxonomy" id="147558"/>
    <lineage>
        <taxon>Eukaryota</taxon>
        <taxon>Fungi</taxon>
        <taxon>Dikarya</taxon>
        <taxon>Ascomycota</taxon>
        <taxon>Pezizomycotina</taxon>
        <taxon>Dothideomycetes</taxon>
        <taxon>Pleosporomycetidae</taxon>
        <taxon>Pleosporales</taxon>
        <taxon>Massarineae</taxon>
        <taxon>Massarinaceae</taxon>
        <taxon>Byssothecium</taxon>
    </lineage>
</organism>
<dbReference type="Gene3D" id="1.50.10.10">
    <property type="match status" value="1"/>
</dbReference>
<dbReference type="InterPro" id="IPR035398">
    <property type="entry name" value="Bac_rhamnosid_C"/>
</dbReference>
<dbReference type="PANTHER" id="PTHR33307">
    <property type="entry name" value="ALPHA-RHAMNOSIDASE (EUROFUNG)"/>
    <property type="match status" value="1"/>
</dbReference>
<dbReference type="PANTHER" id="PTHR33307:SF6">
    <property type="entry name" value="ALPHA-RHAMNOSIDASE (EUROFUNG)-RELATED"/>
    <property type="match status" value="1"/>
</dbReference>
<feature type="domain" description="Bacterial alpha-L-rhamnosidase N-terminal" evidence="5">
    <location>
        <begin position="149"/>
        <end position="321"/>
    </location>
</feature>
<dbReference type="InterPro" id="IPR013783">
    <property type="entry name" value="Ig-like_fold"/>
</dbReference>
<sequence>MMARVTGVRFEHYLPDCTLGVHETRPRLSWKLQNTPKGFKQHSYDIELSEGIHSQHPVVSLASATSPLSSLVPWPFEKSLSSRQSISIRIRIRSEEGQETSWSELAVLETGLLERSDWHCERIAAPWAPHTPGPDSECLFRREFRTTDTIAQARLYITAQGVYEAEINSKRVGHYFLAPGWTAYDGRLQYQTYDVTPMLSSNASNCLGVRVAEGWFCGRLGWEGGHRNIWGPHPALMAQLEITYADGSAETVLSGSSWKAIRGPIRLAELYDGEKYDATLELPDWSLPNAGANDSWDDVLTLSPLPETTTLTAGTSGPVRRLQVLQPTQLLHSPSEKTIIDFGQNLVGYVKLKNIRGPRGHKITLKHAEVLEHEELCTRTLRICKAIDEYTLRGVQTGESYEPRFTFHGFRYVQIEDWPGELEPSSIEAIVCHTDMKSAGSFSCSDSLLTQLYQNICWGMRGNFLSVPTDCPQRDERLGWSGDLALFAPTAVLIYDCFGLLSNWLVDLEYDQSVLGGVPPMVSPNSTIVDPVWCRRVPCAIWHDVTILAPWALYEETGDVAILARQYQSMMTWMSVLPRNKSGATHLWDNSVFQLGDWLDPAAPPDAPWKSYTDARMIANMFLIRSLELMARISNLLGKRAEKLHFDTESLAARAQFHEEYVTANGRIVSDTQATYALAICFNLLSPSQRDRAGERLVYLARKNNFKIATGFAATPFICEALATTRNFQVAYAMLLEKECPSWLYAVTMGATTVWERWDSLLPDGTVNPGDMTSFNHYAYGAVAKFMYERVAGLQRLEPGWTKCRIAPAIGAHFMNASASHVTPHGTVSCSWERSPGSKELEMFTLKVSVPYGVTAEVVIPEGTGERKQSVGSGDWSFQTSFLPDYEWPVLPLKPKS</sequence>
<dbReference type="InterPro" id="IPR016007">
    <property type="entry name" value="Alpha_rhamnosid"/>
</dbReference>
<feature type="domain" description="Alpha-L-rhamnosidase C-terminal" evidence="7">
    <location>
        <begin position="793"/>
        <end position="873"/>
    </location>
</feature>
<keyword evidence="9" id="KW-1185">Reference proteome</keyword>
<dbReference type="PIRSF" id="PIRSF010631">
    <property type="entry name" value="A-rhamnsds"/>
    <property type="match status" value="1"/>
</dbReference>
<keyword evidence="3" id="KW-0378">Hydrolase</keyword>
<evidence type="ECO:0000259" key="4">
    <source>
        <dbReference type="Pfam" id="PF05592"/>
    </source>
</evidence>
<evidence type="ECO:0000313" key="9">
    <source>
        <dbReference type="Proteomes" id="UP000800035"/>
    </source>
</evidence>
<dbReference type="InterPro" id="IPR008902">
    <property type="entry name" value="Rhamnosid_concanavalin"/>
</dbReference>
<dbReference type="Pfam" id="PF08531">
    <property type="entry name" value="Bac_rhamnosid_N"/>
    <property type="match status" value="1"/>
</dbReference>
<dbReference type="Gene3D" id="2.60.120.260">
    <property type="entry name" value="Galactose-binding domain-like"/>
    <property type="match status" value="2"/>
</dbReference>
<dbReference type="Proteomes" id="UP000800035">
    <property type="component" value="Unassembled WGS sequence"/>
</dbReference>
<evidence type="ECO:0000313" key="8">
    <source>
        <dbReference type="EMBL" id="KAF1958777.1"/>
    </source>
</evidence>
<feature type="domain" description="Alpha-L-rhamnosidase concanavalin-like" evidence="4">
    <location>
        <begin position="333"/>
        <end position="433"/>
    </location>
</feature>
<name>A0A6A5UCE3_9PLEO</name>
<dbReference type="OrthoDB" id="10036721at2759"/>
<dbReference type="InterPro" id="IPR035396">
    <property type="entry name" value="Bac_rhamnosid6H"/>
</dbReference>
<dbReference type="GO" id="GO:0030596">
    <property type="term" value="F:alpha-L-rhamnosidase activity"/>
    <property type="evidence" value="ECO:0007669"/>
    <property type="project" value="UniProtKB-EC"/>
</dbReference>
<evidence type="ECO:0000259" key="6">
    <source>
        <dbReference type="Pfam" id="PF17389"/>
    </source>
</evidence>
<protein>
    <recommendedName>
        <fullName evidence="2">alpha-L-rhamnosidase</fullName>
        <ecNumber evidence="2">3.2.1.40</ecNumber>
    </recommendedName>
</protein>
<gene>
    <name evidence="8" type="ORF">CC80DRAFT_533770</name>
</gene>
<evidence type="ECO:0000259" key="5">
    <source>
        <dbReference type="Pfam" id="PF08531"/>
    </source>
</evidence>